<dbReference type="PROSITE" id="PS51318">
    <property type="entry name" value="TAT"/>
    <property type="match status" value="1"/>
</dbReference>
<gene>
    <name evidence="1" type="ORF">RISK_001038</name>
</gene>
<protein>
    <submittedName>
        <fullName evidence="1">Uncharacterized protein</fullName>
    </submittedName>
</protein>
<dbReference type="PATRIC" id="fig|595434.4.peg.997"/>
<name>A0A0J1BL52_RHOIS</name>
<comment type="caution">
    <text evidence="1">The sequence shown here is derived from an EMBL/GenBank/DDBJ whole genome shotgun (WGS) entry which is preliminary data.</text>
</comment>
<evidence type="ECO:0000313" key="1">
    <source>
        <dbReference type="EMBL" id="KLU07237.1"/>
    </source>
</evidence>
<dbReference type="InterPro" id="IPR006311">
    <property type="entry name" value="TAT_signal"/>
</dbReference>
<reference evidence="1" key="1">
    <citation type="submission" date="2015-05" db="EMBL/GenBank/DDBJ databases">
        <title>Permanent draft genome of Rhodopirellula islandicus K833.</title>
        <authorList>
            <person name="Kizina J."/>
            <person name="Richter M."/>
            <person name="Glockner F.O."/>
            <person name="Harder J."/>
        </authorList>
    </citation>
    <scope>NUCLEOTIDE SEQUENCE [LARGE SCALE GENOMIC DNA]</scope>
    <source>
        <strain evidence="1">K833</strain>
    </source>
</reference>
<evidence type="ECO:0000313" key="2">
    <source>
        <dbReference type="Proteomes" id="UP000036367"/>
    </source>
</evidence>
<dbReference type="Proteomes" id="UP000036367">
    <property type="component" value="Unassembled WGS sequence"/>
</dbReference>
<dbReference type="EMBL" id="LECT01000007">
    <property type="protein sequence ID" value="KLU07237.1"/>
    <property type="molecule type" value="Genomic_DNA"/>
</dbReference>
<dbReference type="AlphaFoldDB" id="A0A0J1BL52"/>
<organism evidence="1 2">
    <name type="scientific">Rhodopirellula islandica</name>
    <dbReference type="NCBI Taxonomy" id="595434"/>
    <lineage>
        <taxon>Bacteria</taxon>
        <taxon>Pseudomonadati</taxon>
        <taxon>Planctomycetota</taxon>
        <taxon>Planctomycetia</taxon>
        <taxon>Pirellulales</taxon>
        <taxon>Pirellulaceae</taxon>
        <taxon>Rhodopirellula</taxon>
    </lineage>
</organism>
<sequence length="520" mass="57740">MMNPAKRNEMTRVNVPVRRRQFMEVLGGASAALALSDVAMMHGLPRVSAAEAKLDHNTVRFSDDIEPLVRLLEDTPRERVVQAFADKIRSGTGYREVLTALLLAGIRNVQPRPSVGHKFHAVLVVNSAHLASLGSPDEDRWLPIFWALDYFKSAQSRDVNEGDWTMSAVNESAVPPPHQAKRAFEEAMRNWDVEAADAAITGYVRSAGANEVFESMAYFGCRDFRSIGHKAIYVANGFRTLQCIGWRYAEPVLRSLTYALLNHSGEPNPSTSDLAADRAVRVTEQLVLEMDPRWNEGKVDHQAAIEHLQTLRQATPEDAVRETAKLIRSGVHPQSISDALFLSAGEMVMQQPAIVALHSATSTNALQYAYRTAAKDQNRMRLLLQNAAFIPHFRQAMDSRGKVSDSQINELSADSSSDDAVSVDQIFDSVGQDRSRASAATYQYLESDGKAEDLIHAARQLTFLKGNDSHDYKYSSAALEDYYAISPELRNRYFAAATYLLPGKNDRNNSLVTRVREALA</sequence>
<accession>A0A0J1BL52</accession>
<proteinExistence type="predicted"/>
<keyword evidence="2" id="KW-1185">Reference proteome</keyword>